<dbReference type="AlphaFoldDB" id="A0A4S3JG63"/>
<keyword evidence="1" id="KW-0472">Membrane</keyword>
<organism evidence="2 3">
    <name type="scientific">Aspergillus tanneri</name>
    <dbReference type="NCBI Taxonomy" id="1220188"/>
    <lineage>
        <taxon>Eukaryota</taxon>
        <taxon>Fungi</taxon>
        <taxon>Dikarya</taxon>
        <taxon>Ascomycota</taxon>
        <taxon>Pezizomycotina</taxon>
        <taxon>Eurotiomycetes</taxon>
        <taxon>Eurotiomycetidae</taxon>
        <taxon>Eurotiales</taxon>
        <taxon>Aspergillaceae</taxon>
        <taxon>Aspergillus</taxon>
        <taxon>Aspergillus subgen. Circumdati</taxon>
    </lineage>
</organism>
<feature type="transmembrane region" description="Helical" evidence="1">
    <location>
        <begin position="6"/>
        <end position="25"/>
    </location>
</feature>
<sequence>MWTLVFCPLGMGGTMGGLINCFIVDHYYGNKAAHFTGVLLLLILSTYNYLCYSLDRHFGWFGAAEHPMWFHWRYPMIWAVGYSNGLLLFTDEGQGRLAKMGL</sequence>
<evidence type="ECO:0000313" key="3">
    <source>
        <dbReference type="Proteomes" id="UP000308092"/>
    </source>
</evidence>
<name>A0A4S3JG63_9EURO</name>
<evidence type="ECO:0000256" key="1">
    <source>
        <dbReference type="SAM" id="Phobius"/>
    </source>
</evidence>
<proteinExistence type="predicted"/>
<evidence type="ECO:0000313" key="2">
    <source>
        <dbReference type="EMBL" id="THC93457.1"/>
    </source>
</evidence>
<protein>
    <submittedName>
        <fullName evidence="2">Uncharacterized protein</fullName>
    </submittedName>
</protein>
<accession>A0A4S3JG63</accession>
<dbReference type="VEuPathDB" id="FungiDB:EYZ11_007076"/>
<feature type="transmembrane region" description="Helical" evidence="1">
    <location>
        <begin position="32"/>
        <end position="50"/>
    </location>
</feature>
<keyword evidence="1" id="KW-1133">Transmembrane helix</keyword>
<comment type="caution">
    <text evidence="2">The sequence shown here is derived from an EMBL/GenBank/DDBJ whole genome shotgun (WGS) entry which is preliminary data.</text>
</comment>
<keyword evidence="1" id="KW-0812">Transmembrane</keyword>
<reference evidence="2 3" key="1">
    <citation type="submission" date="2019-03" db="EMBL/GenBank/DDBJ databases">
        <title>The genome sequence of a newly discovered highly antifungal drug resistant Aspergillus species, Aspergillus tanneri NIH 1004.</title>
        <authorList>
            <person name="Mounaud S."/>
            <person name="Singh I."/>
            <person name="Joardar V."/>
            <person name="Pakala S."/>
            <person name="Pakala S."/>
            <person name="Venepally P."/>
            <person name="Hoover J."/>
            <person name="Nierman W."/>
            <person name="Chung J."/>
            <person name="Losada L."/>
        </authorList>
    </citation>
    <scope>NUCLEOTIDE SEQUENCE [LARGE SCALE GENOMIC DNA]</scope>
    <source>
        <strain evidence="2 3">NIH1004</strain>
    </source>
</reference>
<dbReference type="EMBL" id="SOSA01000264">
    <property type="protein sequence ID" value="THC93457.1"/>
    <property type="molecule type" value="Genomic_DNA"/>
</dbReference>
<dbReference type="Proteomes" id="UP000308092">
    <property type="component" value="Unassembled WGS sequence"/>
</dbReference>
<keyword evidence="3" id="KW-1185">Reference proteome</keyword>
<gene>
    <name evidence="2" type="ORF">EYZ11_007076</name>
</gene>